<dbReference type="Pfam" id="PF00440">
    <property type="entry name" value="TetR_N"/>
    <property type="match status" value="1"/>
</dbReference>
<dbReference type="PROSITE" id="PS50977">
    <property type="entry name" value="HTH_TETR_2"/>
    <property type="match status" value="1"/>
</dbReference>
<evidence type="ECO:0000256" key="4">
    <source>
        <dbReference type="PROSITE-ProRule" id="PRU00335"/>
    </source>
</evidence>
<evidence type="ECO:0000313" key="7">
    <source>
        <dbReference type="Proteomes" id="UP000233766"/>
    </source>
</evidence>
<dbReference type="InterPro" id="IPR036271">
    <property type="entry name" value="Tet_transcr_reg_TetR-rel_C_sf"/>
</dbReference>
<dbReference type="GO" id="GO:0003700">
    <property type="term" value="F:DNA-binding transcription factor activity"/>
    <property type="evidence" value="ECO:0007669"/>
    <property type="project" value="TreeGrafter"/>
</dbReference>
<dbReference type="Gene3D" id="1.10.357.10">
    <property type="entry name" value="Tetracycline Repressor, domain 2"/>
    <property type="match status" value="1"/>
</dbReference>
<proteinExistence type="predicted"/>
<evidence type="ECO:0000259" key="5">
    <source>
        <dbReference type="PROSITE" id="PS50977"/>
    </source>
</evidence>
<evidence type="ECO:0000256" key="2">
    <source>
        <dbReference type="ARBA" id="ARBA00023125"/>
    </source>
</evidence>
<evidence type="ECO:0000256" key="1">
    <source>
        <dbReference type="ARBA" id="ARBA00023015"/>
    </source>
</evidence>
<sequence length="219" mass="23060">MVVSERTDVTATTHSTTVGLGPRALANRRRIVAVAADELLRNPLASMEDIAVAAGMVRRTLYGHFPTREALIDGMLDEAFEQVGRALDGIDTAQPPARAIADMTVALWAVGDEFQLLLRLDEAGSRARMADRLAPVRARLITLTAAGQADGTFAGHLPPAALARVLTALVLELLNAHSDGEWVDAEAARDAALACLIAVGVDRSGAAEIARSAAEAARH</sequence>
<keyword evidence="3" id="KW-0804">Transcription</keyword>
<comment type="caution">
    <text evidence="6">The sequence shown here is derived from an EMBL/GenBank/DDBJ whole genome shotgun (WGS) entry which is preliminary data.</text>
</comment>
<dbReference type="EMBL" id="PJMW01000002">
    <property type="protein sequence ID" value="PKV81904.1"/>
    <property type="molecule type" value="Genomic_DNA"/>
</dbReference>
<feature type="DNA-binding region" description="H-T-H motif" evidence="4">
    <location>
        <begin position="46"/>
        <end position="65"/>
    </location>
</feature>
<dbReference type="PANTHER" id="PTHR30055">
    <property type="entry name" value="HTH-TYPE TRANSCRIPTIONAL REGULATOR RUTR"/>
    <property type="match status" value="1"/>
</dbReference>
<dbReference type="SUPFAM" id="SSF48498">
    <property type="entry name" value="Tetracyclin repressor-like, C-terminal domain"/>
    <property type="match status" value="1"/>
</dbReference>
<evidence type="ECO:0000313" key="6">
    <source>
        <dbReference type="EMBL" id="PKV81904.1"/>
    </source>
</evidence>
<dbReference type="SUPFAM" id="SSF46689">
    <property type="entry name" value="Homeodomain-like"/>
    <property type="match status" value="1"/>
</dbReference>
<dbReference type="OrthoDB" id="3869819at2"/>
<feature type="domain" description="HTH tetR-type" evidence="5">
    <location>
        <begin position="25"/>
        <end position="83"/>
    </location>
</feature>
<keyword evidence="1" id="KW-0805">Transcription regulation</keyword>
<dbReference type="AlphaFoldDB" id="A0A2N3VJW4"/>
<evidence type="ECO:0000256" key="3">
    <source>
        <dbReference type="ARBA" id="ARBA00023163"/>
    </source>
</evidence>
<protein>
    <submittedName>
        <fullName evidence="6">TetR family transcriptional regulator</fullName>
    </submittedName>
</protein>
<dbReference type="PANTHER" id="PTHR30055:SF234">
    <property type="entry name" value="HTH-TYPE TRANSCRIPTIONAL REGULATOR BETI"/>
    <property type="match status" value="1"/>
</dbReference>
<dbReference type="GO" id="GO:0000976">
    <property type="term" value="F:transcription cis-regulatory region binding"/>
    <property type="evidence" value="ECO:0007669"/>
    <property type="project" value="TreeGrafter"/>
</dbReference>
<dbReference type="InterPro" id="IPR050109">
    <property type="entry name" value="HTH-type_TetR-like_transc_reg"/>
</dbReference>
<dbReference type="Proteomes" id="UP000233766">
    <property type="component" value="Unassembled WGS sequence"/>
</dbReference>
<organism evidence="6 7">
    <name type="scientific">Nocardia fluminea</name>
    <dbReference type="NCBI Taxonomy" id="134984"/>
    <lineage>
        <taxon>Bacteria</taxon>
        <taxon>Bacillati</taxon>
        <taxon>Actinomycetota</taxon>
        <taxon>Actinomycetes</taxon>
        <taxon>Mycobacteriales</taxon>
        <taxon>Nocardiaceae</taxon>
        <taxon>Nocardia</taxon>
    </lineage>
</organism>
<name>A0A2N3VJW4_9NOCA</name>
<gene>
    <name evidence="6" type="ORF">ATK86_6377</name>
</gene>
<dbReference type="InterPro" id="IPR009057">
    <property type="entry name" value="Homeodomain-like_sf"/>
</dbReference>
<accession>A0A2N3VJW4</accession>
<keyword evidence="2 4" id="KW-0238">DNA-binding</keyword>
<dbReference type="InterPro" id="IPR001647">
    <property type="entry name" value="HTH_TetR"/>
</dbReference>
<reference evidence="6 7" key="1">
    <citation type="submission" date="2017-12" db="EMBL/GenBank/DDBJ databases">
        <title>Sequencing the genomes of 1000 Actinobacteria strains.</title>
        <authorList>
            <person name="Klenk H.-P."/>
        </authorList>
    </citation>
    <scope>NUCLEOTIDE SEQUENCE [LARGE SCALE GENOMIC DNA]</scope>
    <source>
        <strain evidence="6 7">DSM 44489</strain>
    </source>
</reference>
<keyword evidence="7" id="KW-1185">Reference proteome</keyword>